<gene>
    <name evidence="3" type="ORF">PICMEDRAFT_10882</name>
</gene>
<evidence type="ECO:0000259" key="2">
    <source>
        <dbReference type="Pfam" id="PF13012"/>
    </source>
</evidence>
<protein>
    <recommendedName>
        <fullName evidence="5">MPN domain-containing protein</fullName>
    </recommendedName>
</protein>
<reference evidence="3 4" key="1">
    <citation type="journal article" date="2016" name="Proc. Natl. Acad. Sci. U.S.A.">
        <title>Comparative genomics of biotechnologically important yeasts.</title>
        <authorList>
            <person name="Riley R."/>
            <person name="Haridas S."/>
            <person name="Wolfe K.H."/>
            <person name="Lopes M.R."/>
            <person name="Hittinger C.T."/>
            <person name="Goeker M."/>
            <person name="Salamov A.A."/>
            <person name="Wisecaver J.H."/>
            <person name="Long T.M."/>
            <person name="Calvey C.H."/>
            <person name="Aerts A.L."/>
            <person name="Barry K.W."/>
            <person name="Choi C."/>
            <person name="Clum A."/>
            <person name="Coughlan A.Y."/>
            <person name="Deshpande S."/>
            <person name="Douglass A.P."/>
            <person name="Hanson S.J."/>
            <person name="Klenk H.-P."/>
            <person name="LaButti K.M."/>
            <person name="Lapidus A."/>
            <person name="Lindquist E.A."/>
            <person name="Lipzen A.M."/>
            <person name="Meier-Kolthoff J.P."/>
            <person name="Ohm R.A."/>
            <person name="Otillar R.P."/>
            <person name="Pangilinan J.L."/>
            <person name="Peng Y."/>
            <person name="Rokas A."/>
            <person name="Rosa C.A."/>
            <person name="Scheuner C."/>
            <person name="Sibirny A.A."/>
            <person name="Slot J.C."/>
            <person name="Stielow J.B."/>
            <person name="Sun H."/>
            <person name="Kurtzman C.P."/>
            <person name="Blackwell M."/>
            <person name="Grigoriev I.V."/>
            <person name="Jeffries T.W."/>
        </authorList>
    </citation>
    <scope>NUCLEOTIDE SEQUENCE [LARGE SCALE GENOMIC DNA]</scope>
    <source>
        <strain evidence="3 4">NRRL Y-2026</strain>
    </source>
</reference>
<dbReference type="RefSeq" id="XP_019019055.1">
    <property type="nucleotide sequence ID" value="XM_019159726.1"/>
</dbReference>
<accession>A0A1E3NPI2</accession>
<feature type="domain" description="EIF3F/CSN6-like C-terminal" evidence="2">
    <location>
        <begin position="214"/>
        <end position="311"/>
    </location>
</feature>
<feature type="domain" description="JAB1/MPN/MOV34 metalloenzyme" evidence="1">
    <location>
        <begin position="21"/>
        <end position="125"/>
    </location>
</feature>
<dbReference type="InterPro" id="IPR024969">
    <property type="entry name" value="EIF3F/CSN6-like_C"/>
</dbReference>
<dbReference type="GO" id="GO:0071541">
    <property type="term" value="C:eukaryotic translation initiation factor 3 complex, eIF3m"/>
    <property type="evidence" value="ECO:0007669"/>
    <property type="project" value="TreeGrafter"/>
</dbReference>
<dbReference type="GO" id="GO:0031369">
    <property type="term" value="F:translation initiation factor binding"/>
    <property type="evidence" value="ECO:0007669"/>
    <property type="project" value="TreeGrafter"/>
</dbReference>
<dbReference type="GeneID" id="30176413"/>
<evidence type="ECO:0000313" key="3">
    <source>
        <dbReference type="EMBL" id="ODQ47942.1"/>
    </source>
</evidence>
<organism evidence="3 4">
    <name type="scientific">Pichia membranifaciens NRRL Y-2026</name>
    <dbReference type="NCBI Taxonomy" id="763406"/>
    <lineage>
        <taxon>Eukaryota</taxon>
        <taxon>Fungi</taxon>
        <taxon>Dikarya</taxon>
        <taxon>Ascomycota</taxon>
        <taxon>Saccharomycotina</taxon>
        <taxon>Pichiomycetes</taxon>
        <taxon>Pichiales</taxon>
        <taxon>Pichiaceae</taxon>
        <taxon>Pichia</taxon>
    </lineage>
</organism>
<proteinExistence type="predicted"/>
<sequence>MASTALHIAKPNYSNTRIISPLKVSIDASALLDVIEAIYHDNSEASDSGRTRLIGTLLGTRSEDGDVNIKAAYIVPHTEKDGDLIFEESYHFSTYQLYKRSNMDLQVVGWFSTKDELDLSTGLLHEFYSKNSPNHPQILLTLRHKDENGEVISPIISTYVSGPVGLPSTSQLARSLGLDKSGAFAFVSVENEVIYSKSELTSLQFIDKASNNENQTTTLSSNDELKQLESSVKKIADMLKVLSEYSARVKNGEIKGESKIGQLLLSALKFQLSQNEINGLKVQMENHTNDTLLIEYLSSCIQQQLDLSSKLTNFVLPADALK</sequence>
<dbReference type="InterPro" id="IPR000555">
    <property type="entry name" value="JAMM/MPN+_dom"/>
</dbReference>
<dbReference type="OrthoDB" id="25498at2759"/>
<dbReference type="GO" id="GO:0003743">
    <property type="term" value="F:translation initiation factor activity"/>
    <property type="evidence" value="ECO:0007669"/>
    <property type="project" value="TreeGrafter"/>
</dbReference>
<dbReference type="Pfam" id="PF13012">
    <property type="entry name" value="MitMem_reg"/>
    <property type="match status" value="1"/>
</dbReference>
<dbReference type="GO" id="GO:0008237">
    <property type="term" value="F:metallopeptidase activity"/>
    <property type="evidence" value="ECO:0007669"/>
    <property type="project" value="InterPro"/>
</dbReference>
<dbReference type="Pfam" id="PF01398">
    <property type="entry name" value="JAB"/>
    <property type="match status" value="1"/>
</dbReference>
<name>A0A1E3NPI2_9ASCO</name>
<keyword evidence="4" id="KW-1185">Reference proteome</keyword>
<dbReference type="AlphaFoldDB" id="A0A1E3NPI2"/>
<evidence type="ECO:0000259" key="1">
    <source>
        <dbReference type="Pfam" id="PF01398"/>
    </source>
</evidence>
<dbReference type="EMBL" id="KV454002">
    <property type="protein sequence ID" value="ODQ47942.1"/>
    <property type="molecule type" value="Genomic_DNA"/>
</dbReference>
<evidence type="ECO:0008006" key="5">
    <source>
        <dbReference type="Google" id="ProtNLM"/>
    </source>
</evidence>
<dbReference type="Gene3D" id="3.40.140.10">
    <property type="entry name" value="Cytidine Deaminase, domain 2"/>
    <property type="match status" value="1"/>
</dbReference>
<dbReference type="PANTHER" id="PTHR10540:SF6">
    <property type="entry name" value="EUKARYOTIC TRANSLATION INITIATION FACTOR 3 SUBUNIT F"/>
    <property type="match status" value="1"/>
</dbReference>
<dbReference type="Proteomes" id="UP000094455">
    <property type="component" value="Unassembled WGS sequence"/>
</dbReference>
<dbReference type="STRING" id="763406.A0A1E3NPI2"/>
<evidence type="ECO:0000313" key="4">
    <source>
        <dbReference type="Proteomes" id="UP000094455"/>
    </source>
</evidence>
<dbReference type="PANTHER" id="PTHR10540">
    <property type="entry name" value="EUKARYOTIC TRANSLATION INITIATION FACTOR 3 SUBUNIT F-RELATED"/>
    <property type="match status" value="1"/>
</dbReference>